<proteinExistence type="predicted"/>
<keyword evidence="2" id="KW-1185">Reference proteome</keyword>
<accession>A0A239A877</accession>
<dbReference type="RefSeq" id="WP_089333881.1">
    <property type="nucleotide sequence ID" value="NZ_FZNS01000011.1"/>
</dbReference>
<dbReference type="Proteomes" id="UP000198310">
    <property type="component" value="Unassembled WGS sequence"/>
</dbReference>
<protein>
    <submittedName>
        <fullName evidence="1">Uncharacterized protein</fullName>
    </submittedName>
</protein>
<name>A0A239A877_9BACT</name>
<dbReference type="AlphaFoldDB" id="A0A239A877"/>
<evidence type="ECO:0000313" key="1">
    <source>
        <dbReference type="EMBL" id="SNR91642.1"/>
    </source>
</evidence>
<gene>
    <name evidence="1" type="ORF">SAMN06269173_11144</name>
</gene>
<sequence>MLQEQELNDMQALVDAATPGPWGIGRWQHGNGPWAPIISVEIGAPVCRFDRHGRPDKDIADSAFIAAARTFVPAAIARIRQLEALLGNHESSLQTNQVLVKRLQAVQEVVDSRKGEAMRDYKQAQEDSEESKVAAARMMEVQFVGLALEPTAPQQKGGENNG</sequence>
<evidence type="ECO:0000313" key="2">
    <source>
        <dbReference type="Proteomes" id="UP000198310"/>
    </source>
</evidence>
<organism evidence="1 2">
    <name type="scientific">Hymenobacter mucosus</name>
    <dbReference type="NCBI Taxonomy" id="1411120"/>
    <lineage>
        <taxon>Bacteria</taxon>
        <taxon>Pseudomonadati</taxon>
        <taxon>Bacteroidota</taxon>
        <taxon>Cytophagia</taxon>
        <taxon>Cytophagales</taxon>
        <taxon>Hymenobacteraceae</taxon>
        <taxon>Hymenobacter</taxon>
    </lineage>
</organism>
<dbReference type="EMBL" id="FZNS01000011">
    <property type="protein sequence ID" value="SNR91642.1"/>
    <property type="molecule type" value="Genomic_DNA"/>
</dbReference>
<reference evidence="2" key="1">
    <citation type="submission" date="2017-06" db="EMBL/GenBank/DDBJ databases">
        <authorList>
            <person name="Varghese N."/>
            <person name="Submissions S."/>
        </authorList>
    </citation>
    <scope>NUCLEOTIDE SEQUENCE [LARGE SCALE GENOMIC DNA]</scope>
    <source>
        <strain evidence="2">DSM 28041</strain>
    </source>
</reference>